<dbReference type="Gene3D" id="3.30.43.10">
    <property type="entry name" value="Uridine Diphospho-n-acetylenolpyruvylglucosamine Reductase, domain 2"/>
    <property type="match status" value="1"/>
</dbReference>
<dbReference type="SUPFAM" id="SSF56176">
    <property type="entry name" value="FAD-binding/transporter-associated domain-like"/>
    <property type="match status" value="1"/>
</dbReference>
<comment type="subcellular location">
    <subcellularLocation>
        <location evidence="9">Cell inner membrane</location>
        <topology evidence="9">Peripheral membrane protein</topology>
        <orientation evidence="9">Cytoplasmic side</orientation>
    </subcellularLocation>
</comment>
<evidence type="ECO:0000256" key="8">
    <source>
        <dbReference type="ARBA" id="ARBA00023136"/>
    </source>
</evidence>
<evidence type="ECO:0000313" key="13">
    <source>
        <dbReference type="EMBL" id="GEN58951.1"/>
    </source>
</evidence>
<comment type="catalytic activity">
    <reaction evidence="9">
        <text>(R)-lactate + a quinone = a quinol + pyruvate</text>
        <dbReference type="Rhea" id="RHEA:51468"/>
        <dbReference type="ChEBI" id="CHEBI:15361"/>
        <dbReference type="ChEBI" id="CHEBI:16004"/>
        <dbReference type="ChEBI" id="CHEBI:24646"/>
        <dbReference type="ChEBI" id="CHEBI:132124"/>
        <dbReference type="EC" id="1.1.5.12"/>
    </reaction>
</comment>
<dbReference type="NCBIfam" id="NF008387">
    <property type="entry name" value="PRK11183.1"/>
    <property type="match status" value="1"/>
</dbReference>
<keyword evidence="14" id="KW-1185">Reference proteome</keyword>
<gene>
    <name evidence="9 13" type="primary">dld</name>
    <name evidence="13" type="ORF">ANI02nite_08350</name>
</gene>
<comment type="cofactor">
    <cofactor evidence="1 9 10">
        <name>FAD</name>
        <dbReference type="ChEBI" id="CHEBI:57692"/>
    </cofactor>
</comment>
<dbReference type="InterPro" id="IPR016172">
    <property type="entry name" value="D-lactate_DH_C-sub1"/>
</dbReference>
<dbReference type="InterPro" id="IPR051264">
    <property type="entry name" value="FAD-oxidored/transferase_4"/>
</dbReference>
<dbReference type="PANTHER" id="PTHR43716:SF1">
    <property type="entry name" value="D-2-HYDROXYGLUTARATE DEHYDROGENASE, MITOCHONDRIAL"/>
    <property type="match status" value="1"/>
</dbReference>
<evidence type="ECO:0000256" key="9">
    <source>
        <dbReference type="HAMAP-Rule" id="MF_02092"/>
    </source>
</evidence>
<dbReference type="InterPro" id="IPR015409">
    <property type="entry name" value="Lactate_DH_C"/>
</dbReference>
<feature type="region of interest" description="Disordered" evidence="11">
    <location>
        <begin position="1"/>
        <end position="32"/>
    </location>
</feature>
<feature type="binding site" evidence="9 10">
    <location>
        <position position="183"/>
    </location>
    <ligand>
        <name>FAD</name>
        <dbReference type="ChEBI" id="CHEBI:57692"/>
    </ligand>
</feature>
<evidence type="ECO:0000256" key="3">
    <source>
        <dbReference type="ARBA" id="ARBA00022519"/>
    </source>
</evidence>
<keyword evidence="6 9" id="KW-0274">FAD</keyword>
<dbReference type="GO" id="GO:0006089">
    <property type="term" value="P:lactate metabolic process"/>
    <property type="evidence" value="ECO:0007669"/>
    <property type="project" value="UniProtKB-UniRule"/>
</dbReference>
<keyword evidence="2 9" id="KW-1003">Cell membrane</keyword>
<dbReference type="GO" id="GO:0031234">
    <property type="term" value="C:extrinsic component of cytoplasmic side of plasma membrane"/>
    <property type="evidence" value="ECO:0007669"/>
    <property type="project" value="UniProtKB-UniRule"/>
</dbReference>
<feature type="binding site" evidence="9 10">
    <location>
        <position position="200"/>
    </location>
    <ligand>
        <name>FAD</name>
        <dbReference type="ChEBI" id="CHEBI:57692"/>
    </ligand>
</feature>
<name>A0A511X7P9_9PROT</name>
<dbReference type="PANTHER" id="PTHR43716">
    <property type="entry name" value="D-2-HYDROXYGLUTARATE DEHYDROGENASE, MITOCHONDRIAL"/>
    <property type="match status" value="1"/>
</dbReference>
<dbReference type="GO" id="GO:0071949">
    <property type="term" value="F:FAD binding"/>
    <property type="evidence" value="ECO:0007669"/>
    <property type="project" value="InterPro"/>
</dbReference>
<dbReference type="Proteomes" id="UP000321635">
    <property type="component" value="Unassembled WGS sequence"/>
</dbReference>
<evidence type="ECO:0000313" key="14">
    <source>
        <dbReference type="Proteomes" id="UP000321635"/>
    </source>
</evidence>
<feature type="binding site" evidence="9 10">
    <location>
        <begin position="124"/>
        <end position="125"/>
    </location>
    <ligand>
        <name>FAD</name>
        <dbReference type="ChEBI" id="CHEBI:57692"/>
    </ligand>
</feature>
<dbReference type="Gene3D" id="3.30.70.610">
    <property type="entry name" value="D-lactate dehydrogenase, cap domain, subdomain 1"/>
    <property type="match status" value="2"/>
</dbReference>
<dbReference type="InterPro" id="IPR006094">
    <property type="entry name" value="Oxid_FAD_bind_N"/>
</dbReference>
<feature type="binding site" evidence="9 10">
    <location>
        <begin position="116"/>
        <end position="120"/>
    </location>
    <ligand>
        <name>FAD</name>
        <dbReference type="ChEBI" id="CHEBI:57692"/>
    </ligand>
</feature>
<accession>A0A511X7P9</accession>
<feature type="binding site" evidence="9 10">
    <location>
        <position position="302"/>
    </location>
    <ligand>
        <name>FAD</name>
        <dbReference type="ChEBI" id="CHEBI:57692"/>
    </ligand>
</feature>
<dbReference type="InterPro" id="IPR016164">
    <property type="entry name" value="FAD-linked_Oxase-like_C"/>
</dbReference>
<protein>
    <recommendedName>
        <fullName evidence="9">Quinone-dependent D-lactate dehydrogenase</fullName>
        <ecNumber evidence="9">1.1.5.12</ecNumber>
    </recommendedName>
    <alternativeName>
        <fullName evidence="9">D-lactate dehydrogenase</fullName>
        <shortName evidence="9">D-LDH</shortName>
    </alternativeName>
</protein>
<dbReference type="GO" id="GO:0004458">
    <property type="term" value="F:D-lactate dehydrogenase (cytochrome) activity"/>
    <property type="evidence" value="ECO:0007669"/>
    <property type="project" value="UniProtKB-UniRule"/>
</dbReference>
<dbReference type="SUPFAM" id="SSF55103">
    <property type="entry name" value="FAD-linked oxidases, C-terminal domain"/>
    <property type="match status" value="1"/>
</dbReference>
<reference evidence="13 14" key="1">
    <citation type="submission" date="2019-07" db="EMBL/GenBank/DDBJ databases">
        <title>Whole genome shotgun sequence of Acetobacter nitrogenifigens NBRC 105050.</title>
        <authorList>
            <person name="Hosoyama A."/>
            <person name="Uohara A."/>
            <person name="Ohji S."/>
            <person name="Ichikawa N."/>
        </authorList>
    </citation>
    <scope>NUCLEOTIDE SEQUENCE [LARGE SCALE GENOMIC DNA]</scope>
    <source>
        <strain evidence="13 14">NBRC 105050</strain>
    </source>
</reference>
<dbReference type="AlphaFoldDB" id="A0A511X7P9"/>
<comment type="function">
    <text evidence="9">Catalyzes the oxidation of D-lactate to pyruvate.</text>
</comment>
<evidence type="ECO:0000256" key="2">
    <source>
        <dbReference type="ARBA" id="ARBA00022475"/>
    </source>
</evidence>
<organism evidence="13 14">
    <name type="scientific">Acetobacter nitrogenifigens DSM 23921 = NBRC 105050</name>
    <dbReference type="NCBI Taxonomy" id="1120919"/>
    <lineage>
        <taxon>Bacteria</taxon>
        <taxon>Pseudomonadati</taxon>
        <taxon>Pseudomonadota</taxon>
        <taxon>Alphaproteobacteria</taxon>
        <taxon>Acetobacterales</taxon>
        <taxon>Acetobacteraceae</taxon>
        <taxon>Acetobacter</taxon>
    </lineage>
</organism>
<dbReference type="Pfam" id="PF09330">
    <property type="entry name" value="Lact-deh-memb"/>
    <property type="match status" value="1"/>
</dbReference>
<keyword evidence="8 9" id="KW-0472">Membrane</keyword>
<keyword evidence="5 9" id="KW-0874">Quinone</keyword>
<keyword evidence="4 9" id="KW-0285">Flavoprotein</keyword>
<dbReference type="Pfam" id="PF01565">
    <property type="entry name" value="FAD_binding_4"/>
    <property type="match status" value="1"/>
</dbReference>
<feature type="domain" description="FAD-binding PCMH-type" evidence="12">
    <location>
        <begin position="82"/>
        <end position="253"/>
    </location>
</feature>
<evidence type="ECO:0000256" key="5">
    <source>
        <dbReference type="ARBA" id="ARBA00022719"/>
    </source>
</evidence>
<dbReference type="HAMAP" id="MF_02092">
    <property type="entry name" value="DLDH_Dld"/>
    <property type="match status" value="1"/>
</dbReference>
<dbReference type="InterPro" id="IPR016167">
    <property type="entry name" value="FAD-bd_PCMH_sub1"/>
</dbReference>
<dbReference type="EMBL" id="BJYF01000003">
    <property type="protein sequence ID" value="GEN58951.1"/>
    <property type="molecule type" value="Genomic_DNA"/>
</dbReference>
<sequence>MTNAQPMARVGPLAGRSERLRRAASPQRKTKSAVLKSLLKRPRKISSANRPFIQTLEQITGAEHVLTDPGATAQYRRGYRFGDGKALAVVRPGSLLEQWRVLQACVAADKIVLMQAANTGLTGGSTPDGDGYDRDIVIISGMRMKTISVIGDGRQVVCLPGATLDQLERTLAPLGREPHSVIGSSCLGAGVFGGVSNNSGGSLVQRGPVFTEMSLFAQVGEDGALRLVNHLGVDLGSTPEEILTNADQGRFPPDAIRWDAGKGHDDTYRDHVRDVDADTPARFNADPRHLFEGAGCAGRVALFAVRLDTFPADRNPAVFYIGTNSASELEDIRRHILTSFTKLPIAGEYMHRDAFNIAEVYGKDTFLIIRAIGTRRLPAMFALKNRFDRLAEKLPCLPAHSSDRLLQWSSSLFPQHLPQRMLEYRDRFEHHLMLKVEADLVGETAAFLQTFKTTHGMDYFQCTPDEGSKAFLHRFAAAGAAIRYRSVHTSTVEDIVALDIALRRNDRNWFETLPEEIDRFFISKLYYGHFLCHVMHQDYIVRKGHDCVEIEHRMLPLYDARGARYPAEHNYGHLYEAPQELAAHYRTLDPCNCFNPGLGKTTKVRDWKAESAG</sequence>
<dbReference type="GO" id="GO:0022904">
    <property type="term" value="P:respiratory electron transport chain"/>
    <property type="evidence" value="ECO:0007669"/>
    <property type="project" value="InterPro"/>
</dbReference>
<dbReference type="PIRSF" id="PIRSF000101">
    <property type="entry name" value="D-lactate_dh"/>
    <property type="match status" value="1"/>
</dbReference>
<evidence type="ECO:0000256" key="7">
    <source>
        <dbReference type="ARBA" id="ARBA00023002"/>
    </source>
</evidence>
<evidence type="ECO:0000256" key="6">
    <source>
        <dbReference type="ARBA" id="ARBA00022827"/>
    </source>
</evidence>
<comment type="caution">
    <text evidence="9">Lacks conserved residue(s) required for the propagation of feature annotation.</text>
</comment>
<feature type="binding site" evidence="10">
    <location>
        <position position="297"/>
    </location>
    <ligand>
        <name>FAD</name>
        <dbReference type="ChEBI" id="CHEBI:57692"/>
    </ligand>
</feature>
<dbReference type="STRING" id="1120919.GCA_000429165_00855"/>
<dbReference type="EC" id="1.1.5.12" evidence="9"/>
<evidence type="ECO:0000259" key="12">
    <source>
        <dbReference type="PROSITE" id="PS51387"/>
    </source>
</evidence>
<keyword evidence="3 9" id="KW-0997">Cell inner membrane</keyword>
<evidence type="ECO:0000256" key="11">
    <source>
        <dbReference type="SAM" id="MobiDB-lite"/>
    </source>
</evidence>
<dbReference type="InterPro" id="IPR016173">
    <property type="entry name" value="D-lactate_DH_C-sub2"/>
</dbReference>
<dbReference type="GO" id="GO:0048038">
    <property type="term" value="F:quinone binding"/>
    <property type="evidence" value="ECO:0007669"/>
    <property type="project" value="UniProtKB-KW"/>
</dbReference>
<dbReference type="InterPro" id="IPR016169">
    <property type="entry name" value="FAD-bd_PCMH_sub2"/>
</dbReference>
<dbReference type="FunFam" id="3.30.43.10:FF:000005">
    <property type="entry name" value="Quinone-dependent D-lactate dehydrogenase"/>
    <property type="match status" value="1"/>
</dbReference>
<dbReference type="InterPro" id="IPR016166">
    <property type="entry name" value="FAD-bd_PCMH"/>
</dbReference>
<dbReference type="GO" id="GO:0102029">
    <property type="term" value="F:D-lactate dehydrogenase (quinone) activity"/>
    <property type="evidence" value="ECO:0007669"/>
    <property type="project" value="UniProtKB-EC"/>
</dbReference>
<dbReference type="PROSITE" id="PS51387">
    <property type="entry name" value="FAD_PCMH"/>
    <property type="match status" value="1"/>
</dbReference>
<dbReference type="InterPro" id="IPR012256">
    <property type="entry name" value="D_lactate_DH"/>
</dbReference>
<keyword evidence="7 9" id="KW-0560">Oxidoreductase</keyword>
<dbReference type="GO" id="GO:0055085">
    <property type="term" value="P:transmembrane transport"/>
    <property type="evidence" value="ECO:0007669"/>
    <property type="project" value="InterPro"/>
</dbReference>
<comment type="similarity">
    <text evidence="9">Belongs to the quinone-dependent D-lactate dehydrogenase family.</text>
</comment>
<evidence type="ECO:0000256" key="1">
    <source>
        <dbReference type="ARBA" id="ARBA00001974"/>
    </source>
</evidence>
<dbReference type="Gene3D" id="3.30.1370.20">
    <property type="entry name" value="D-lactate dehydrogenase, cap domain, subdomain 2"/>
    <property type="match status" value="1"/>
</dbReference>
<proteinExistence type="inferred from homology"/>
<dbReference type="InterPro" id="IPR036318">
    <property type="entry name" value="FAD-bd_PCMH-like_sf"/>
</dbReference>
<comment type="caution">
    <text evidence="13">The sequence shown here is derived from an EMBL/GenBank/DDBJ whole genome shotgun (WGS) entry which is preliminary data.</text>
</comment>
<dbReference type="Gene3D" id="3.30.465.10">
    <property type="match status" value="1"/>
</dbReference>
<evidence type="ECO:0000256" key="4">
    <source>
        <dbReference type="ARBA" id="ARBA00022630"/>
    </source>
</evidence>
<evidence type="ECO:0000256" key="10">
    <source>
        <dbReference type="PIRSR" id="PIRSR000101-1"/>
    </source>
</evidence>